<dbReference type="GO" id="GO:0005886">
    <property type="term" value="C:plasma membrane"/>
    <property type="evidence" value="ECO:0007669"/>
    <property type="project" value="UniProtKB-SubCell"/>
</dbReference>
<protein>
    <recommendedName>
        <fullName evidence="3">UPF0208 membrane protein YfbV</fullName>
    </recommendedName>
</protein>
<evidence type="ECO:0000256" key="1">
    <source>
        <dbReference type="ARBA" id="ARBA00004429"/>
    </source>
</evidence>
<dbReference type="STRING" id="357804.Ping_3310"/>
<dbReference type="eggNOG" id="COG3092">
    <property type="taxonomic scope" value="Bacteria"/>
</dbReference>
<dbReference type="InterPro" id="IPR007334">
    <property type="entry name" value="UPF0208"/>
</dbReference>
<proteinExistence type="inferred from homology"/>
<feature type="transmembrane region" description="Helical" evidence="9">
    <location>
        <begin position="94"/>
        <end position="115"/>
    </location>
</feature>
<comment type="similarity">
    <text evidence="2">Belongs to the UPF0208 family.</text>
</comment>
<evidence type="ECO:0000256" key="2">
    <source>
        <dbReference type="ARBA" id="ARBA00009474"/>
    </source>
</evidence>
<reference evidence="10 11" key="1">
    <citation type="submission" date="2007-01" db="EMBL/GenBank/DDBJ databases">
        <title>Complete sequence of Psychromonas ingrahamii 37.</title>
        <authorList>
            <consortium name="US DOE Joint Genome Institute"/>
            <person name="Copeland A."/>
            <person name="Lucas S."/>
            <person name="Lapidus A."/>
            <person name="Barry K."/>
            <person name="Detter J.C."/>
            <person name="Glavina del Rio T."/>
            <person name="Hammon N."/>
            <person name="Israni S."/>
            <person name="Dalin E."/>
            <person name="Tice H."/>
            <person name="Pitluck S."/>
            <person name="Thompson L.S."/>
            <person name="Brettin T."/>
            <person name="Bruce D."/>
            <person name="Han C."/>
            <person name="Tapia R."/>
            <person name="Schmutz J."/>
            <person name="Larimer F."/>
            <person name="Land M."/>
            <person name="Hauser L."/>
            <person name="Kyrpides N."/>
            <person name="Ivanova N."/>
            <person name="Staley J."/>
            <person name="Richardson P."/>
        </authorList>
    </citation>
    <scope>NUCLEOTIDE SEQUENCE [LARGE SCALE GENOMIC DNA]</scope>
    <source>
        <strain evidence="10 11">37</strain>
    </source>
</reference>
<dbReference type="KEGG" id="pin:Ping_3310"/>
<feature type="transmembrane region" description="Helical" evidence="9">
    <location>
        <begin position="6"/>
        <end position="24"/>
    </location>
</feature>
<evidence type="ECO:0000313" key="10">
    <source>
        <dbReference type="EMBL" id="ABM04997.1"/>
    </source>
</evidence>
<accession>A1SZT2</accession>
<evidence type="ECO:0000256" key="9">
    <source>
        <dbReference type="SAM" id="Phobius"/>
    </source>
</evidence>
<dbReference type="Proteomes" id="UP000000639">
    <property type="component" value="Chromosome"/>
</dbReference>
<keyword evidence="8 9" id="KW-0472">Membrane</keyword>
<organism evidence="10 11">
    <name type="scientific">Psychromonas ingrahamii (strain DSM 17664 / CCUG 51855 / 37)</name>
    <dbReference type="NCBI Taxonomy" id="357804"/>
    <lineage>
        <taxon>Bacteria</taxon>
        <taxon>Pseudomonadati</taxon>
        <taxon>Pseudomonadota</taxon>
        <taxon>Gammaproteobacteria</taxon>
        <taxon>Alteromonadales</taxon>
        <taxon>Psychromonadaceae</taxon>
        <taxon>Psychromonas</taxon>
    </lineage>
</organism>
<evidence type="ECO:0000256" key="4">
    <source>
        <dbReference type="ARBA" id="ARBA00022475"/>
    </source>
</evidence>
<keyword evidence="7 9" id="KW-1133">Transmembrane helix</keyword>
<sequence>MVLTVIILMLVLNIASVYPSFYLLTDLRFFLHSFFDVIREGSRYLKVWPKQRALNGLFIDSKVSFYTRLSIKITPAFIALSLGLALTFPISFDPIVSVTFALFLLGLPIQGFYWLGKRSQQLLPQQLLPWFMAIKKKLSAKNAAEKGAIHHPSYLELATLLQQAFKLGGDDFLQHNELI</sequence>
<dbReference type="AlphaFoldDB" id="A1SZT2"/>
<dbReference type="HOGENOM" id="CLU_128746_0_0_6"/>
<evidence type="ECO:0000313" key="11">
    <source>
        <dbReference type="Proteomes" id="UP000000639"/>
    </source>
</evidence>
<keyword evidence="4" id="KW-1003">Cell membrane</keyword>
<gene>
    <name evidence="10" type="ordered locus">Ping_3310</name>
</gene>
<name>A1SZT2_PSYIN</name>
<dbReference type="Pfam" id="PF04217">
    <property type="entry name" value="DUF412"/>
    <property type="match status" value="1"/>
</dbReference>
<keyword evidence="6 9" id="KW-0812">Transmembrane</keyword>
<evidence type="ECO:0000256" key="8">
    <source>
        <dbReference type="ARBA" id="ARBA00023136"/>
    </source>
</evidence>
<feature type="transmembrane region" description="Helical" evidence="9">
    <location>
        <begin position="69"/>
        <end position="88"/>
    </location>
</feature>
<evidence type="ECO:0000256" key="5">
    <source>
        <dbReference type="ARBA" id="ARBA00022519"/>
    </source>
</evidence>
<evidence type="ECO:0000256" key="3">
    <source>
        <dbReference type="ARBA" id="ARBA00018831"/>
    </source>
</evidence>
<evidence type="ECO:0000256" key="7">
    <source>
        <dbReference type="ARBA" id="ARBA00022989"/>
    </source>
</evidence>
<dbReference type="EMBL" id="CP000510">
    <property type="protein sequence ID" value="ABM04997.1"/>
    <property type="molecule type" value="Genomic_DNA"/>
</dbReference>
<dbReference type="NCBIfam" id="NF002493">
    <property type="entry name" value="PRK01816.1"/>
    <property type="match status" value="1"/>
</dbReference>
<comment type="subcellular location">
    <subcellularLocation>
        <location evidence="1">Cell inner membrane</location>
        <topology evidence="1">Multi-pass membrane protein</topology>
    </subcellularLocation>
</comment>
<keyword evidence="5" id="KW-0997">Cell inner membrane</keyword>
<keyword evidence="11" id="KW-1185">Reference proteome</keyword>
<evidence type="ECO:0000256" key="6">
    <source>
        <dbReference type="ARBA" id="ARBA00022692"/>
    </source>
</evidence>